<reference evidence="1" key="1">
    <citation type="journal article" date="2015" name="Nature">
        <title>Complex archaea that bridge the gap between prokaryotes and eukaryotes.</title>
        <authorList>
            <person name="Spang A."/>
            <person name="Saw J.H."/>
            <person name="Jorgensen S.L."/>
            <person name="Zaremba-Niedzwiedzka K."/>
            <person name="Martijn J."/>
            <person name="Lind A.E."/>
            <person name="van Eijk R."/>
            <person name="Schleper C."/>
            <person name="Guy L."/>
            <person name="Ettema T.J."/>
        </authorList>
    </citation>
    <scope>NUCLEOTIDE SEQUENCE</scope>
</reference>
<gene>
    <name evidence="1" type="ORF">LCGC14_2410170</name>
</gene>
<dbReference type="EMBL" id="LAZR01036394">
    <property type="protein sequence ID" value="KKL24952.1"/>
    <property type="molecule type" value="Genomic_DNA"/>
</dbReference>
<dbReference type="AlphaFoldDB" id="A0A0F9CEV7"/>
<accession>A0A0F9CEV7</accession>
<organism evidence="1">
    <name type="scientific">marine sediment metagenome</name>
    <dbReference type="NCBI Taxonomy" id="412755"/>
    <lineage>
        <taxon>unclassified sequences</taxon>
        <taxon>metagenomes</taxon>
        <taxon>ecological metagenomes</taxon>
    </lineage>
</organism>
<name>A0A0F9CEV7_9ZZZZ</name>
<proteinExistence type="predicted"/>
<sequence>MTWIEYHHLSPVILTDAMFADYNAQCLNSGTAAQRQNAYVIAESKMIDQINTFLLPTVVTGTFLWPAVPEPLLLPHKYIRSIDRVSVQSIDGCNCEVTAHAGCGLIRNGIGYIDIRVTEGLAGSACGSGRWFYQGEITYTAGIPTGTAALDTRLHNALAIVAYEALTQMVEPGLNAGGAGAPGVTGFSTLGYSETFNPESLKVTQLGNSALANYAAGLVSHLNKKVGLRF</sequence>
<protein>
    <submittedName>
        <fullName evidence="1">Uncharacterized protein</fullName>
    </submittedName>
</protein>
<comment type="caution">
    <text evidence="1">The sequence shown here is derived from an EMBL/GenBank/DDBJ whole genome shotgun (WGS) entry which is preliminary data.</text>
</comment>
<evidence type="ECO:0000313" key="1">
    <source>
        <dbReference type="EMBL" id="KKL24952.1"/>
    </source>
</evidence>